<evidence type="ECO:0000313" key="2">
    <source>
        <dbReference type="Proteomes" id="UP000276899"/>
    </source>
</evidence>
<proteinExistence type="predicted"/>
<name>A0A448KFP3_9ACTO</name>
<keyword evidence="2" id="KW-1185">Reference proteome</keyword>
<dbReference type="KEGG" id="asla:NCTC11923_02410"/>
<dbReference type="Proteomes" id="UP000276899">
    <property type="component" value="Chromosome"/>
</dbReference>
<gene>
    <name evidence="1" type="ORF">NCTC11923_02410</name>
</gene>
<accession>A0A448KFP3</accession>
<protein>
    <submittedName>
        <fullName evidence="1">Uncharacterized protein</fullName>
    </submittedName>
</protein>
<sequence length="52" mass="5819">MTEQECAAIRTTRNIAAHAGYRDMNDDLFWLAVTQRLPGILQRLSKALDSVG</sequence>
<dbReference type="EMBL" id="LR134363">
    <property type="protein sequence ID" value="VEG75735.1"/>
    <property type="molecule type" value="Genomic_DNA"/>
</dbReference>
<dbReference type="AlphaFoldDB" id="A0A448KFP3"/>
<evidence type="ECO:0000313" key="1">
    <source>
        <dbReference type="EMBL" id="VEG75735.1"/>
    </source>
</evidence>
<reference evidence="1 2" key="1">
    <citation type="submission" date="2018-12" db="EMBL/GenBank/DDBJ databases">
        <authorList>
            <consortium name="Pathogen Informatics"/>
        </authorList>
    </citation>
    <scope>NUCLEOTIDE SEQUENCE [LARGE SCALE GENOMIC DNA]</scope>
    <source>
        <strain evidence="1 2">NCTC11923</strain>
    </source>
</reference>
<organism evidence="1 2">
    <name type="scientific">Actinomyces slackii</name>
    <dbReference type="NCBI Taxonomy" id="52774"/>
    <lineage>
        <taxon>Bacteria</taxon>
        <taxon>Bacillati</taxon>
        <taxon>Actinomycetota</taxon>
        <taxon>Actinomycetes</taxon>
        <taxon>Actinomycetales</taxon>
        <taxon>Actinomycetaceae</taxon>
        <taxon>Actinomyces</taxon>
    </lineage>
</organism>